<protein>
    <submittedName>
        <fullName evidence="1">Uncharacterized protein</fullName>
    </submittedName>
</protein>
<evidence type="ECO:0000313" key="1">
    <source>
        <dbReference type="EMBL" id="GGH46144.1"/>
    </source>
</evidence>
<evidence type="ECO:0000313" key="2">
    <source>
        <dbReference type="Proteomes" id="UP000652153"/>
    </source>
</evidence>
<reference evidence="2" key="1">
    <citation type="journal article" date="2019" name="Int. J. Syst. Evol. Microbiol.">
        <title>The Global Catalogue of Microorganisms (GCM) 10K type strain sequencing project: providing services to taxonomists for standard genome sequencing and annotation.</title>
        <authorList>
            <consortium name="The Broad Institute Genomics Platform"/>
            <consortium name="The Broad Institute Genome Sequencing Center for Infectious Disease"/>
            <person name="Wu L."/>
            <person name="Ma J."/>
        </authorList>
    </citation>
    <scope>NUCLEOTIDE SEQUENCE [LARGE SCALE GENOMIC DNA]</scope>
    <source>
        <strain evidence="2">CGMCC 1.12770</strain>
    </source>
</reference>
<comment type="caution">
    <text evidence="1">The sequence shown here is derived from an EMBL/GenBank/DDBJ whole genome shotgun (WGS) entry which is preliminary data.</text>
</comment>
<gene>
    <name evidence="1" type="ORF">GCM10008014_08610</name>
</gene>
<keyword evidence="2" id="KW-1185">Reference proteome</keyword>
<sequence length="61" mass="7520">MGIPIITTLERFYKHRADGHEVFAICECVDKQVYFRPMDWIGDREKMWSQQFYAEYERIRD</sequence>
<organism evidence="1 2">
    <name type="scientific">Paenibacillus silvae</name>
    <dbReference type="NCBI Taxonomy" id="1325358"/>
    <lineage>
        <taxon>Bacteria</taxon>
        <taxon>Bacillati</taxon>
        <taxon>Bacillota</taxon>
        <taxon>Bacilli</taxon>
        <taxon>Bacillales</taxon>
        <taxon>Paenibacillaceae</taxon>
        <taxon>Paenibacillus</taxon>
    </lineage>
</organism>
<dbReference type="Proteomes" id="UP000652153">
    <property type="component" value="Unassembled WGS sequence"/>
</dbReference>
<name>A0ABQ1Z1T8_9BACL</name>
<proteinExistence type="predicted"/>
<dbReference type="EMBL" id="BMFU01000001">
    <property type="protein sequence ID" value="GGH46144.1"/>
    <property type="molecule type" value="Genomic_DNA"/>
</dbReference>
<dbReference type="RefSeq" id="WP_188591355.1">
    <property type="nucleotide sequence ID" value="NZ_BMFU01000001.1"/>
</dbReference>
<accession>A0ABQ1Z1T8</accession>